<evidence type="ECO:0000313" key="2">
    <source>
        <dbReference type="EMBL" id="GAA4770214.1"/>
    </source>
</evidence>
<gene>
    <name evidence="2" type="ORF">GCM10023351_12450</name>
</gene>
<proteinExistence type="predicted"/>
<feature type="compositionally biased region" description="Basic and acidic residues" evidence="1">
    <location>
        <begin position="44"/>
        <end position="76"/>
    </location>
</feature>
<sequence length="76" mass="8110">MTRLTLASLSASAAPLSPSGYPFAESTPDEAESGVRCSNGCPLGEEKLGEEKLGEEKLGEEKQGERNRTEVGARWI</sequence>
<evidence type="ECO:0000313" key="3">
    <source>
        <dbReference type="Proteomes" id="UP001501645"/>
    </source>
</evidence>
<keyword evidence="3" id="KW-1185">Reference proteome</keyword>
<feature type="compositionally biased region" description="Low complexity" evidence="1">
    <location>
        <begin position="1"/>
        <end position="19"/>
    </location>
</feature>
<feature type="region of interest" description="Disordered" evidence="1">
    <location>
        <begin position="1"/>
        <end position="76"/>
    </location>
</feature>
<accession>A0ABP9A016</accession>
<name>A0ABP9A016_9MICO</name>
<evidence type="ECO:0000256" key="1">
    <source>
        <dbReference type="SAM" id="MobiDB-lite"/>
    </source>
</evidence>
<dbReference type="EMBL" id="BAABKO010000002">
    <property type="protein sequence ID" value="GAA4770214.1"/>
    <property type="molecule type" value="Genomic_DNA"/>
</dbReference>
<reference evidence="3" key="1">
    <citation type="journal article" date="2019" name="Int. J. Syst. Evol. Microbiol.">
        <title>The Global Catalogue of Microorganisms (GCM) 10K type strain sequencing project: providing services to taxonomists for standard genome sequencing and annotation.</title>
        <authorList>
            <consortium name="The Broad Institute Genomics Platform"/>
            <consortium name="The Broad Institute Genome Sequencing Center for Infectious Disease"/>
            <person name="Wu L."/>
            <person name="Ma J."/>
        </authorList>
    </citation>
    <scope>NUCLEOTIDE SEQUENCE [LARGE SCALE GENOMIC DNA]</scope>
    <source>
        <strain evidence="3">JCM 18537</strain>
    </source>
</reference>
<dbReference type="Proteomes" id="UP001501645">
    <property type="component" value="Unassembled WGS sequence"/>
</dbReference>
<organism evidence="2 3">
    <name type="scientific">Microbacterium gilvum</name>
    <dbReference type="NCBI Taxonomy" id="1336204"/>
    <lineage>
        <taxon>Bacteria</taxon>
        <taxon>Bacillati</taxon>
        <taxon>Actinomycetota</taxon>
        <taxon>Actinomycetes</taxon>
        <taxon>Micrococcales</taxon>
        <taxon>Microbacteriaceae</taxon>
        <taxon>Microbacterium</taxon>
    </lineage>
</organism>
<comment type="caution">
    <text evidence="2">The sequence shown here is derived from an EMBL/GenBank/DDBJ whole genome shotgun (WGS) entry which is preliminary data.</text>
</comment>
<protein>
    <submittedName>
        <fullName evidence="2">Uncharacterized protein</fullName>
    </submittedName>
</protein>